<evidence type="ECO:0000313" key="4">
    <source>
        <dbReference type="EMBL" id="KAK0471057.1"/>
    </source>
</evidence>
<reference evidence="4" key="1">
    <citation type="submission" date="2023-06" db="EMBL/GenBank/DDBJ databases">
        <authorList>
            <consortium name="Lawrence Berkeley National Laboratory"/>
            <person name="Ahrendt S."/>
            <person name="Sahu N."/>
            <person name="Indic B."/>
            <person name="Wong-Bajracharya J."/>
            <person name="Merenyi Z."/>
            <person name="Ke H.-M."/>
            <person name="Monk M."/>
            <person name="Kocsube S."/>
            <person name="Drula E."/>
            <person name="Lipzen A."/>
            <person name="Balint B."/>
            <person name="Henrissat B."/>
            <person name="Andreopoulos B."/>
            <person name="Martin F.M."/>
            <person name="Harder C.B."/>
            <person name="Rigling D."/>
            <person name="Ford K.L."/>
            <person name="Foster G.D."/>
            <person name="Pangilinan J."/>
            <person name="Papanicolaou A."/>
            <person name="Barry K."/>
            <person name="LaButti K."/>
            <person name="Viragh M."/>
            <person name="Koriabine M."/>
            <person name="Yan M."/>
            <person name="Riley R."/>
            <person name="Champramary S."/>
            <person name="Plett K.L."/>
            <person name="Tsai I.J."/>
            <person name="Slot J."/>
            <person name="Sipos G."/>
            <person name="Plett J."/>
            <person name="Nagy L.G."/>
            <person name="Grigoriev I.V."/>
        </authorList>
    </citation>
    <scope>NUCLEOTIDE SEQUENCE</scope>
    <source>
        <strain evidence="4">ICMP 16352</strain>
    </source>
</reference>
<accession>A0AA39TV85</accession>
<dbReference type="EMBL" id="JAUEPR010000055">
    <property type="protein sequence ID" value="KAK0471057.1"/>
    <property type="molecule type" value="Genomic_DNA"/>
</dbReference>
<dbReference type="PANTHER" id="PTHR48081">
    <property type="entry name" value="AB HYDROLASE SUPERFAMILY PROTEIN C4A8.06C"/>
    <property type="match status" value="1"/>
</dbReference>
<dbReference type="FunFam" id="3.40.50.1820:FF:000252">
    <property type="entry name" value="Related to calmodulin-dependent protein kinase"/>
    <property type="match status" value="1"/>
</dbReference>
<sequence>MILVSSHDEKKGEKAKEQDCSGGCCELKHLQELILQYTTPGVAPPSARMIPNVKVEHKPDFRLWHWWKYGWFVASKATQMTGDAIVHTIWGPRKKSWGIQMTLMSSLMRNAGQHTDLMDIPSIRLFMGTMGGMGPAPPDALVTPVTFHVKKRRLRGILEEFDRQETGKRELSGEWVVGKRTWNRLQTEWKAAQIGERGSHTFAKKTERVMLYIHGGAYYVGSASEKRVISVPLAQYTDSRVFSLDYRLAPETHFPGPLHDAVIGYFRLIEDLHIPPENIIVCGDSAGGGLSLALLMYLRDNDYPMPAGAILMSPWVDLTMSGESWESNAQYDVIPVFSPKDHMNPIANYLGDNIDRYLMHPYASPLFGDFKDLPPLLIQSGDSEVLRDEIALLAHKAELAGVNVRHELYQDGVHVFQTFPFLEVWSRSFMAMHDFVRNTLHHLQRESPQILADKAERSMEREIDTHAALVISADGTETSVGVEGAKASLLDEDGHETADSHCLNCGRRQDSTWSSSSETDVESEDEVNIKISVVPPSEDPSPLVTRSNTEDDSEVFPPLKGLKRVSSVSSILSVLTDSPPTVSKSLRDRSRSLHLANPVPRLASRSRSRSRSPFRRPLTPEVARQVESWSWHFWSDSIQLYQTHYLITSSGHKVTTFIVV</sequence>
<dbReference type="Pfam" id="PF07859">
    <property type="entry name" value="Abhydrolase_3"/>
    <property type="match status" value="1"/>
</dbReference>
<gene>
    <name evidence="4" type="ORF">IW261DRAFT_1553617</name>
</gene>
<comment type="caution">
    <text evidence="4">The sequence shown here is derived from an EMBL/GenBank/DDBJ whole genome shotgun (WGS) entry which is preliminary data.</text>
</comment>
<dbReference type="PANTHER" id="PTHR48081:SF26">
    <property type="entry name" value="ALPHA_BETA HYDROLASE FOLD-3 DOMAIN-CONTAINING PROTEIN"/>
    <property type="match status" value="1"/>
</dbReference>
<dbReference type="InterPro" id="IPR050300">
    <property type="entry name" value="GDXG_lipolytic_enzyme"/>
</dbReference>
<dbReference type="InterPro" id="IPR013094">
    <property type="entry name" value="AB_hydrolase_3"/>
</dbReference>
<keyword evidence="1 4" id="KW-0378">Hydrolase</keyword>
<dbReference type="InterPro" id="IPR029058">
    <property type="entry name" value="AB_hydrolase_fold"/>
</dbReference>
<proteinExistence type="predicted"/>
<organism evidence="4 5">
    <name type="scientific">Armillaria novae-zelandiae</name>
    <dbReference type="NCBI Taxonomy" id="153914"/>
    <lineage>
        <taxon>Eukaryota</taxon>
        <taxon>Fungi</taxon>
        <taxon>Dikarya</taxon>
        <taxon>Basidiomycota</taxon>
        <taxon>Agaricomycotina</taxon>
        <taxon>Agaricomycetes</taxon>
        <taxon>Agaricomycetidae</taxon>
        <taxon>Agaricales</taxon>
        <taxon>Marasmiineae</taxon>
        <taxon>Physalacriaceae</taxon>
        <taxon>Armillaria</taxon>
    </lineage>
</organism>
<dbReference type="Gene3D" id="3.40.50.1820">
    <property type="entry name" value="alpha/beta hydrolase"/>
    <property type="match status" value="1"/>
</dbReference>
<evidence type="ECO:0000313" key="5">
    <source>
        <dbReference type="Proteomes" id="UP001175227"/>
    </source>
</evidence>
<dbReference type="SUPFAM" id="SSF53474">
    <property type="entry name" value="alpha/beta-Hydrolases"/>
    <property type="match status" value="1"/>
</dbReference>
<evidence type="ECO:0000259" key="3">
    <source>
        <dbReference type="Pfam" id="PF07859"/>
    </source>
</evidence>
<feature type="compositionally biased region" description="Basic residues" evidence="2">
    <location>
        <begin position="604"/>
        <end position="614"/>
    </location>
</feature>
<dbReference type="AlphaFoldDB" id="A0AA39TV85"/>
<feature type="region of interest" description="Disordered" evidence="2">
    <location>
        <begin position="496"/>
        <end position="557"/>
    </location>
</feature>
<evidence type="ECO:0000256" key="2">
    <source>
        <dbReference type="SAM" id="MobiDB-lite"/>
    </source>
</evidence>
<name>A0AA39TV85_9AGAR</name>
<keyword evidence="5" id="KW-1185">Reference proteome</keyword>
<dbReference type="GO" id="GO:0016787">
    <property type="term" value="F:hydrolase activity"/>
    <property type="evidence" value="ECO:0007669"/>
    <property type="project" value="UniProtKB-KW"/>
</dbReference>
<protein>
    <submittedName>
        <fullName evidence="4">Alpha/Beta hydrolase protein</fullName>
    </submittedName>
</protein>
<evidence type="ECO:0000256" key="1">
    <source>
        <dbReference type="ARBA" id="ARBA00022801"/>
    </source>
</evidence>
<dbReference type="Proteomes" id="UP001175227">
    <property type="component" value="Unassembled WGS sequence"/>
</dbReference>
<feature type="region of interest" description="Disordered" evidence="2">
    <location>
        <begin position="597"/>
        <end position="617"/>
    </location>
</feature>
<feature type="domain" description="Alpha/beta hydrolase fold-3" evidence="3">
    <location>
        <begin position="210"/>
        <end position="417"/>
    </location>
</feature>